<comment type="caution">
    <text evidence="2">The sequence shown here is derived from an EMBL/GenBank/DDBJ whole genome shotgun (WGS) entry which is preliminary data.</text>
</comment>
<evidence type="ECO:0008006" key="4">
    <source>
        <dbReference type="Google" id="ProtNLM"/>
    </source>
</evidence>
<evidence type="ECO:0000256" key="1">
    <source>
        <dbReference type="SAM" id="MobiDB-lite"/>
    </source>
</evidence>
<reference evidence="2 3" key="1">
    <citation type="submission" date="2023-10" db="EMBL/GenBank/DDBJ databases">
        <title>Development of a sustainable strategy for remediation of hydrocarbon-contaminated territories based on the waste exchange concept.</title>
        <authorList>
            <person name="Krivoruchko A."/>
        </authorList>
    </citation>
    <scope>NUCLEOTIDE SEQUENCE [LARGE SCALE GENOMIC DNA]</scope>
    <source>
        <strain evidence="2 3">IEGM 1323</strain>
    </source>
</reference>
<evidence type="ECO:0000313" key="2">
    <source>
        <dbReference type="EMBL" id="MDV6260032.1"/>
    </source>
</evidence>
<gene>
    <name evidence="2" type="ORF">R3P96_01640</name>
</gene>
<keyword evidence="3" id="KW-1185">Reference proteome</keyword>
<sequence>MWWVFGIVAVWLVIGAVAAVRLGRGIRRADVEESATESSRRTIDEPPPEKDTA</sequence>
<dbReference type="EMBL" id="JAWLJX010000001">
    <property type="protein sequence ID" value="MDV6260032.1"/>
    <property type="molecule type" value="Genomic_DNA"/>
</dbReference>
<evidence type="ECO:0000313" key="3">
    <source>
        <dbReference type="Proteomes" id="UP001185755"/>
    </source>
</evidence>
<dbReference type="RefSeq" id="WP_317562911.1">
    <property type="nucleotide sequence ID" value="NZ_JAWLJX010000001.1"/>
</dbReference>
<organism evidence="2 3">
    <name type="scientific">Rhodococcoides yunnanense</name>
    <dbReference type="NCBI Taxonomy" id="278209"/>
    <lineage>
        <taxon>Bacteria</taxon>
        <taxon>Bacillati</taxon>
        <taxon>Actinomycetota</taxon>
        <taxon>Actinomycetes</taxon>
        <taxon>Mycobacteriales</taxon>
        <taxon>Nocardiaceae</taxon>
        <taxon>Rhodococcoides</taxon>
    </lineage>
</organism>
<accession>A0ABU4B762</accession>
<feature type="compositionally biased region" description="Basic and acidic residues" evidence="1">
    <location>
        <begin position="38"/>
        <end position="53"/>
    </location>
</feature>
<feature type="region of interest" description="Disordered" evidence="1">
    <location>
        <begin position="33"/>
        <end position="53"/>
    </location>
</feature>
<protein>
    <recommendedName>
        <fullName evidence="4">CcmD family protein</fullName>
    </recommendedName>
</protein>
<proteinExistence type="predicted"/>
<dbReference type="Proteomes" id="UP001185755">
    <property type="component" value="Unassembled WGS sequence"/>
</dbReference>
<name>A0ABU4B762_9NOCA</name>